<name>A0AAX1TQD5_9FUSO</name>
<keyword evidence="1" id="KW-0812">Transmembrane</keyword>
<dbReference type="KEGG" id="ful:C4N20_04175"/>
<dbReference type="Proteomes" id="UP000249008">
    <property type="component" value="Chromosome 1"/>
</dbReference>
<accession>A0AAX1TQD5</accession>
<evidence type="ECO:0000313" key="3">
    <source>
        <dbReference type="EMBL" id="SQJ12464.1"/>
    </source>
</evidence>
<feature type="transmembrane region" description="Helical" evidence="1">
    <location>
        <begin position="77"/>
        <end position="96"/>
    </location>
</feature>
<dbReference type="AlphaFoldDB" id="A0AAX1TQD5"/>
<dbReference type="EMBL" id="LS483487">
    <property type="protein sequence ID" value="SQJ12464.1"/>
    <property type="molecule type" value="Genomic_DNA"/>
</dbReference>
<evidence type="ECO:0000313" key="4">
    <source>
        <dbReference type="Proteomes" id="UP000249008"/>
    </source>
</evidence>
<dbReference type="RefSeq" id="WP_005980569.1">
    <property type="nucleotide sequence ID" value="NZ_BAABXY010000001.1"/>
</dbReference>
<evidence type="ECO:0000256" key="1">
    <source>
        <dbReference type="SAM" id="Phobius"/>
    </source>
</evidence>
<dbReference type="Pfam" id="PF14018">
    <property type="entry name" value="DUF4234"/>
    <property type="match status" value="2"/>
</dbReference>
<feature type="transmembrane region" description="Helical" evidence="1">
    <location>
        <begin position="5"/>
        <end position="23"/>
    </location>
</feature>
<evidence type="ECO:0000259" key="2">
    <source>
        <dbReference type="Pfam" id="PF14018"/>
    </source>
</evidence>
<reference evidence="3 4" key="1">
    <citation type="submission" date="2018-06" db="EMBL/GenBank/DDBJ databases">
        <authorList>
            <consortium name="Pathogen Informatics"/>
            <person name="Doyle S."/>
        </authorList>
    </citation>
    <scope>NUCLEOTIDE SEQUENCE [LARGE SCALE GENOMIC DNA]</scope>
    <source>
        <strain evidence="3 4">NCTC12112</strain>
    </source>
</reference>
<feature type="domain" description="DUF4234" evidence="2">
    <location>
        <begin position="43"/>
        <end position="95"/>
    </location>
</feature>
<dbReference type="InterPro" id="IPR025328">
    <property type="entry name" value="DUF4234"/>
</dbReference>
<keyword evidence="1" id="KW-0472">Membrane</keyword>
<keyword evidence="1" id="KW-1133">Transmembrane helix</keyword>
<feature type="transmembrane region" description="Helical" evidence="1">
    <location>
        <begin position="43"/>
        <end position="65"/>
    </location>
</feature>
<sequence>MKNRNIALCIILTFVTCGIYSLFWNVNLNNDFAEHNGKEKNGWMMIFLSIITCGIYYFVWIYRMGEEIEKAGGKNEGIAYLLLSLFGFGIIAMALIQHQENELCPKIENL</sequence>
<protein>
    <recommendedName>
        <fullName evidence="2">DUF4234 domain-containing protein</fullName>
    </recommendedName>
</protein>
<proteinExistence type="predicted"/>
<feature type="domain" description="DUF4234" evidence="2">
    <location>
        <begin position="4"/>
        <end position="38"/>
    </location>
</feature>
<gene>
    <name evidence="3" type="ORF">NCTC12112_02720</name>
</gene>
<dbReference type="GeneID" id="78453993"/>
<organism evidence="3 4">
    <name type="scientific">Fusobacterium ulcerans</name>
    <dbReference type="NCBI Taxonomy" id="861"/>
    <lineage>
        <taxon>Bacteria</taxon>
        <taxon>Fusobacteriati</taxon>
        <taxon>Fusobacteriota</taxon>
        <taxon>Fusobacteriia</taxon>
        <taxon>Fusobacteriales</taxon>
        <taxon>Fusobacteriaceae</taxon>
        <taxon>Fusobacterium</taxon>
    </lineage>
</organism>